<dbReference type="Pfam" id="PF00756">
    <property type="entry name" value="Esterase"/>
    <property type="match status" value="1"/>
</dbReference>
<evidence type="ECO:0000313" key="3">
    <source>
        <dbReference type="EMBL" id="MFC4875023.1"/>
    </source>
</evidence>
<dbReference type="InterPro" id="IPR050583">
    <property type="entry name" value="Mycobacterial_A85_antigen"/>
</dbReference>
<dbReference type="Proteomes" id="UP001595818">
    <property type="component" value="Unassembled WGS sequence"/>
</dbReference>
<proteinExistence type="predicted"/>
<gene>
    <name evidence="3" type="ORF">ACFPFU_25190</name>
</gene>
<protein>
    <submittedName>
        <fullName evidence="3">Alpha/beta hydrolase-fold protein</fullName>
    </submittedName>
</protein>
<name>A0ABV9T9C1_9BACT</name>
<keyword evidence="1" id="KW-0732">Signal</keyword>
<dbReference type="Pfam" id="PF12740">
    <property type="entry name" value="PETase"/>
    <property type="match status" value="1"/>
</dbReference>
<keyword evidence="4" id="KW-1185">Reference proteome</keyword>
<accession>A0ABV9T9C1</accession>
<dbReference type="GO" id="GO:0016787">
    <property type="term" value="F:hydrolase activity"/>
    <property type="evidence" value="ECO:0007669"/>
    <property type="project" value="UniProtKB-KW"/>
</dbReference>
<dbReference type="Gene3D" id="3.40.50.1820">
    <property type="entry name" value="alpha/beta hydrolase"/>
    <property type="match status" value="2"/>
</dbReference>
<dbReference type="EMBL" id="JBHSJJ010000028">
    <property type="protein sequence ID" value="MFC4875023.1"/>
    <property type="molecule type" value="Genomic_DNA"/>
</dbReference>
<evidence type="ECO:0000259" key="2">
    <source>
        <dbReference type="Pfam" id="PF12740"/>
    </source>
</evidence>
<dbReference type="InterPro" id="IPR000801">
    <property type="entry name" value="Esterase-like"/>
</dbReference>
<keyword evidence="3" id="KW-0378">Hydrolase</keyword>
<dbReference type="RefSeq" id="WP_377069440.1">
    <property type="nucleotide sequence ID" value="NZ_JBHSJJ010000028.1"/>
</dbReference>
<dbReference type="InterPro" id="IPR041127">
    <property type="entry name" value="PET_hydrolase/cutinase-like"/>
</dbReference>
<evidence type="ECO:0000313" key="4">
    <source>
        <dbReference type="Proteomes" id="UP001595818"/>
    </source>
</evidence>
<dbReference type="InterPro" id="IPR029058">
    <property type="entry name" value="AB_hydrolase_fold"/>
</dbReference>
<dbReference type="PANTHER" id="PTHR48098:SF1">
    <property type="entry name" value="DIACYLGLYCEROL ACYLTRANSFERASE_MYCOLYLTRANSFERASE AG85A"/>
    <property type="match status" value="1"/>
</dbReference>
<reference evidence="4" key="1">
    <citation type="journal article" date="2019" name="Int. J. Syst. Evol. Microbiol.">
        <title>The Global Catalogue of Microorganisms (GCM) 10K type strain sequencing project: providing services to taxonomists for standard genome sequencing and annotation.</title>
        <authorList>
            <consortium name="The Broad Institute Genomics Platform"/>
            <consortium name="The Broad Institute Genome Sequencing Center for Infectious Disease"/>
            <person name="Wu L."/>
            <person name="Ma J."/>
        </authorList>
    </citation>
    <scope>NUCLEOTIDE SEQUENCE [LARGE SCALE GENOMIC DNA]</scope>
    <source>
        <strain evidence="4">CGMCC 4.7466</strain>
    </source>
</reference>
<evidence type="ECO:0000256" key="1">
    <source>
        <dbReference type="SAM" id="SignalP"/>
    </source>
</evidence>
<organism evidence="3 4">
    <name type="scientific">Negadavirga shengliensis</name>
    <dbReference type="NCBI Taxonomy" id="1389218"/>
    <lineage>
        <taxon>Bacteria</taxon>
        <taxon>Pseudomonadati</taxon>
        <taxon>Bacteroidota</taxon>
        <taxon>Cytophagia</taxon>
        <taxon>Cytophagales</taxon>
        <taxon>Cyclobacteriaceae</taxon>
        <taxon>Negadavirga</taxon>
    </lineage>
</organism>
<feature type="chain" id="PRO_5046438797" evidence="1">
    <location>
        <begin position="22"/>
        <end position="613"/>
    </location>
</feature>
<comment type="caution">
    <text evidence="3">The sequence shown here is derived from an EMBL/GenBank/DDBJ whole genome shotgun (WGS) entry which is preliminary data.</text>
</comment>
<feature type="domain" description="PET hydrolase/cutinase-like" evidence="2">
    <location>
        <begin position="401"/>
        <end position="486"/>
    </location>
</feature>
<dbReference type="SUPFAM" id="SSF53474">
    <property type="entry name" value="alpha/beta-Hydrolases"/>
    <property type="match status" value="2"/>
</dbReference>
<sequence length="613" mass="67752">MMKRIFLLTALVFLNFPLIQAQQGTKERVKVHSKALEGNLIGDPAEREVTVYLPPSYASQPDSRFPVLYMLHGFTDTDAQWFGWEDHWINLQDVIEQSLAEGLSREMIVVMPNAYNRFKGSMYSSSATIGDWETFVAKELVAYMDAHYRTLPDVKSRGLAGHSMGGYGTLRLGMKYPDVFSSIYALSPCCMEGGPGTNPAMMEKIASFSTFEQLEETSFFEIAALATSAAFAPNPRNPPFYLDLPFADGEPRQDIANKITANRTLSIIDQYIHNLKKLKAIGLDAGLQDRGISEASKKLHGLLDSYQIPHQYESYEGDHLNRIAERIQTKALPFFSENLVFEQEKTASIIEDGGTGEYPAIMRTESSLPTHTVFRPEDVSVFGNANKLPIIAWGNGACFDSPWEHVNFLNEVASHGFLVIAVGTMPKQTEVRSVSQKLLDAIDWAIAQNNDPGSPYYQKIDVGKIAVSGMSCGGLQTLEVAGDPRITTIGVFNSGVLKNPGGGRPGMPQVNKAQLQKIHTPTLYLLGGTSDIAYENGMDDFRQINHVPVFVGNLEVGHGGTYGEPHGGEFARVATRWYKWQLKDDHEAGKLFMGNPPGLSRSQGWLVDKKNLP</sequence>
<feature type="signal peptide" evidence="1">
    <location>
        <begin position="1"/>
        <end position="21"/>
    </location>
</feature>
<dbReference type="PANTHER" id="PTHR48098">
    <property type="entry name" value="ENTEROCHELIN ESTERASE-RELATED"/>
    <property type="match status" value="1"/>
</dbReference>